<evidence type="ECO:0000313" key="4">
    <source>
        <dbReference type="Proteomes" id="UP000199701"/>
    </source>
</evidence>
<dbReference type="PANTHER" id="PTHR30204:SF96">
    <property type="entry name" value="CHROMOSOME-ANCHORING PROTEIN RACA"/>
    <property type="match status" value="1"/>
</dbReference>
<dbReference type="InterPro" id="IPR047057">
    <property type="entry name" value="MerR_fam"/>
</dbReference>
<sequence>MYKIGEFSKITSLTVKALRYYDEVGMLIPSARSDNDYRLYDRSDYEKAQLIVLLKELGFSISEMKDMLTTCESRQDISFYLAEKKSFIKNRIQKEKMLIKEIEKHLLQKEKEDNVLNLAHRTKMYEIEIKEIPSMTVASIRFKGKYSDVGKHIGKIYQVVKEKANGAPLNLYYDKEYQENADIELCVPIKGTISGREGINVKVLPAMKAITTMHTGDYQKLNEAYMAVLDYAKENGLELLTPSREVYQKGPGMVFKGNPDKYVTEVIVPYQMREK</sequence>
<dbReference type="Pfam" id="PF13411">
    <property type="entry name" value="MerR_1"/>
    <property type="match status" value="1"/>
</dbReference>
<dbReference type="GO" id="GO:0003677">
    <property type="term" value="F:DNA binding"/>
    <property type="evidence" value="ECO:0007669"/>
    <property type="project" value="UniProtKB-KW"/>
</dbReference>
<dbReference type="InterPro" id="IPR029442">
    <property type="entry name" value="GyrI-like"/>
</dbReference>
<reference evidence="3 4" key="1">
    <citation type="submission" date="2016-10" db="EMBL/GenBank/DDBJ databases">
        <authorList>
            <person name="de Groot N.N."/>
        </authorList>
    </citation>
    <scope>NUCLEOTIDE SEQUENCE [LARGE SCALE GENOMIC DNA]</scope>
    <source>
        <strain evidence="3 4">DSM 9179</strain>
    </source>
</reference>
<dbReference type="EMBL" id="FOJI01000012">
    <property type="protein sequence ID" value="SEW36457.1"/>
    <property type="molecule type" value="Genomic_DNA"/>
</dbReference>
<organism evidence="3 4">
    <name type="scientific">[Clostridium] fimetarium</name>
    <dbReference type="NCBI Taxonomy" id="99656"/>
    <lineage>
        <taxon>Bacteria</taxon>
        <taxon>Bacillati</taxon>
        <taxon>Bacillota</taxon>
        <taxon>Clostridia</taxon>
        <taxon>Lachnospirales</taxon>
        <taxon>Lachnospiraceae</taxon>
    </lineage>
</organism>
<evidence type="ECO:0000313" key="3">
    <source>
        <dbReference type="EMBL" id="SEW36457.1"/>
    </source>
</evidence>
<dbReference type="PANTHER" id="PTHR30204">
    <property type="entry name" value="REDOX-CYCLING DRUG-SENSING TRANSCRIPTIONAL ACTIVATOR SOXR"/>
    <property type="match status" value="1"/>
</dbReference>
<dbReference type="STRING" id="99656.SAMN05421659_11295"/>
<dbReference type="InterPro" id="IPR009061">
    <property type="entry name" value="DNA-bd_dom_put_sf"/>
</dbReference>
<gene>
    <name evidence="3" type="ORF">SAMN05421659_11295</name>
</gene>
<name>A0A1I0R730_9FIRM</name>
<dbReference type="SMART" id="SM00422">
    <property type="entry name" value="HTH_MERR"/>
    <property type="match status" value="1"/>
</dbReference>
<keyword evidence="4" id="KW-1185">Reference proteome</keyword>
<dbReference type="GO" id="GO:0003700">
    <property type="term" value="F:DNA-binding transcription factor activity"/>
    <property type="evidence" value="ECO:0007669"/>
    <property type="project" value="InterPro"/>
</dbReference>
<dbReference type="Gene3D" id="3.20.80.10">
    <property type="entry name" value="Regulatory factor, effector binding domain"/>
    <property type="match status" value="1"/>
</dbReference>
<dbReference type="PROSITE" id="PS50937">
    <property type="entry name" value="HTH_MERR_2"/>
    <property type="match status" value="1"/>
</dbReference>
<evidence type="ECO:0000259" key="2">
    <source>
        <dbReference type="PROSITE" id="PS50937"/>
    </source>
</evidence>
<dbReference type="Pfam" id="PF06445">
    <property type="entry name" value="GyrI-like"/>
    <property type="match status" value="1"/>
</dbReference>
<dbReference type="InterPro" id="IPR010499">
    <property type="entry name" value="AraC_E-bd"/>
</dbReference>
<keyword evidence="1 3" id="KW-0238">DNA-binding</keyword>
<dbReference type="OrthoDB" id="9773308at2"/>
<dbReference type="InterPro" id="IPR000551">
    <property type="entry name" value="MerR-type_HTH_dom"/>
</dbReference>
<dbReference type="InterPro" id="IPR011256">
    <property type="entry name" value="Reg_factor_effector_dom_sf"/>
</dbReference>
<dbReference type="SMART" id="SM00871">
    <property type="entry name" value="AraC_E_bind"/>
    <property type="match status" value="1"/>
</dbReference>
<evidence type="ECO:0000256" key="1">
    <source>
        <dbReference type="ARBA" id="ARBA00023125"/>
    </source>
</evidence>
<dbReference type="Gene3D" id="1.10.1660.10">
    <property type="match status" value="1"/>
</dbReference>
<dbReference type="RefSeq" id="WP_092455459.1">
    <property type="nucleotide sequence ID" value="NZ_FOJI01000012.1"/>
</dbReference>
<feature type="domain" description="HTH merR-type" evidence="2">
    <location>
        <begin position="1"/>
        <end position="70"/>
    </location>
</feature>
<proteinExistence type="predicted"/>
<dbReference type="AlphaFoldDB" id="A0A1I0R730"/>
<dbReference type="SUPFAM" id="SSF46955">
    <property type="entry name" value="Putative DNA-binding domain"/>
    <property type="match status" value="1"/>
</dbReference>
<dbReference type="CDD" id="cd01106">
    <property type="entry name" value="HTH_TipAL-Mta"/>
    <property type="match status" value="1"/>
</dbReference>
<dbReference type="Proteomes" id="UP000199701">
    <property type="component" value="Unassembled WGS sequence"/>
</dbReference>
<accession>A0A1I0R730</accession>
<dbReference type="PRINTS" id="PR00040">
    <property type="entry name" value="HTHMERR"/>
</dbReference>
<dbReference type="SUPFAM" id="SSF55136">
    <property type="entry name" value="Probable bacterial effector-binding domain"/>
    <property type="match status" value="1"/>
</dbReference>
<protein>
    <submittedName>
        <fullName evidence="3">DNA-binding transcriptional regulator, MerR family</fullName>
    </submittedName>
</protein>
<dbReference type="PROSITE" id="PS00552">
    <property type="entry name" value="HTH_MERR_1"/>
    <property type="match status" value="1"/>
</dbReference>